<proteinExistence type="predicted"/>
<accession>A0ABD1XQ27</accession>
<dbReference type="AlphaFoldDB" id="A0ABD1XQ27"/>
<keyword evidence="2" id="KW-1185">Reference proteome</keyword>
<organism evidence="1 2">
    <name type="scientific">Riccia fluitans</name>
    <dbReference type="NCBI Taxonomy" id="41844"/>
    <lineage>
        <taxon>Eukaryota</taxon>
        <taxon>Viridiplantae</taxon>
        <taxon>Streptophyta</taxon>
        <taxon>Embryophyta</taxon>
        <taxon>Marchantiophyta</taxon>
        <taxon>Marchantiopsida</taxon>
        <taxon>Marchantiidae</taxon>
        <taxon>Marchantiales</taxon>
        <taxon>Ricciaceae</taxon>
        <taxon>Riccia</taxon>
    </lineage>
</organism>
<sequence>MAHAPIAVEASSPCKSSRKQRLFSFGKIVHEVVDFDFQQMAEFPSILSDFDFIIVFELECGFTVETFAVDDRAVHASDVLECPFAGFRVAFDDCVKTRDFIAIDLQRAVSQSADGDAFFHYM</sequence>
<dbReference type="EMBL" id="JBHFFA010000008">
    <property type="protein sequence ID" value="KAL2609643.1"/>
    <property type="molecule type" value="Genomic_DNA"/>
</dbReference>
<reference evidence="1 2" key="1">
    <citation type="submission" date="2024-09" db="EMBL/GenBank/DDBJ databases">
        <title>Chromosome-scale assembly of Riccia fluitans.</title>
        <authorList>
            <person name="Paukszto L."/>
            <person name="Sawicki J."/>
            <person name="Karawczyk K."/>
            <person name="Piernik-Szablinska J."/>
            <person name="Szczecinska M."/>
            <person name="Mazdziarz M."/>
        </authorList>
    </citation>
    <scope>NUCLEOTIDE SEQUENCE [LARGE SCALE GENOMIC DNA]</scope>
    <source>
        <strain evidence="1">Rf_01</strain>
        <tissue evidence="1">Aerial parts of the thallus</tissue>
    </source>
</reference>
<comment type="caution">
    <text evidence="1">The sequence shown here is derived from an EMBL/GenBank/DDBJ whole genome shotgun (WGS) entry which is preliminary data.</text>
</comment>
<evidence type="ECO:0000313" key="1">
    <source>
        <dbReference type="EMBL" id="KAL2609643.1"/>
    </source>
</evidence>
<protein>
    <submittedName>
        <fullName evidence="1">Uncharacterized protein</fullName>
    </submittedName>
</protein>
<evidence type="ECO:0000313" key="2">
    <source>
        <dbReference type="Proteomes" id="UP001605036"/>
    </source>
</evidence>
<dbReference type="Proteomes" id="UP001605036">
    <property type="component" value="Unassembled WGS sequence"/>
</dbReference>
<gene>
    <name evidence="1" type="ORF">R1flu_028216</name>
</gene>
<name>A0ABD1XQ27_9MARC</name>